<dbReference type="PROSITE" id="PS51186">
    <property type="entry name" value="GNAT"/>
    <property type="match status" value="2"/>
</dbReference>
<sequence length="321" mass="34971">MPDLTVSTAEMAALWNRSAPGHPLTYEVLDEMTSADPSFEAGDVLCEFEGDRLVGFALAKRFRRAFLGCEKFQSLGWLALMAVHPEYQRRGLGRKLVGRAEAYLKIQGADRVVLGGSFHHALAGVPERSPARALFANCGYDVGPKLVWDVQRDVRSFVMPDRVGADLAAAGVSGRMVVSRYGMSVEPEATAALLEFMHAEFPGRWTRDVAFALSRGDSPGLVATLEEGYSVVAFAQVHPAGSPGALRWRGFDPEIAAIGPVGVARAHQGKGLGLAIVALATEHLKRMDARRVVIDWTDLLDFYGRLGYQPWLSYVLAQKTL</sequence>
<dbReference type="EMBL" id="VGJX01000620">
    <property type="protein sequence ID" value="MBM3275546.1"/>
    <property type="molecule type" value="Genomic_DNA"/>
</dbReference>
<dbReference type="PANTHER" id="PTHR43877">
    <property type="entry name" value="AMINOALKYLPHOSPHONATE N-ACETYLTRANSFERASE-RELATED-RELATED"/>
    <property type="match status" value="1"/>
</dbReference>
<dbReference type="Proteomes" id="UP000703893">
    <property type="component" value="Unassembled WGS sequence"/>
</dbReference>
<evidence type="ECO:0000256" key="1">
    <source>
        <dbReference type="ARBA" id="ARBA00022679"/>
    </source>
</evidence>
<comment type="caution">
    <text evidence="4">The sequence shown here is derived from an EMBL/GenBank/DDBJ whole genome shotgun (WGS) entry which is preliminary data.</text>
</comment>
<keyword evidence="1" id="KW-0808">Transferase</keyword>
<evidence type="ECO:0000313" key="5">
    <source>
        <dbReference type="Proteomes" id="UP000703893"/>
    </source>
</evidence>
<organism evidence="4 5">
    <name type="scientific">Candidatus Tanganyikabacteria bacterium</name>
    <dbReference type="NCBI Taxonomy" id="2961651"/>
    <lineage>
        <taxon>Bacteria</taxon>
        <taxon>Bacillati</taxon>
        <taxon>Candidatus Sericytochromatia</taxon>
        <taxon>Candidatus Tanganyikabacteria</taxon>
    </lineage>
</organism>
<reference evidence="4 5" key="1">
    <citation type="submission" date="2019-03" db="EMBL/GenBank/DDBJ databases">
        <title>Lake Tanganyika Metagenome-Assembled Genomes (MAGs).</title>
        <authorList>
            <person name="Tran P."/>
        </authorList>
    </citation>
    <scope>NUCLEOTIDE SEQUENCE [LARGE SCALE GENOMIC DNA]</scope>
    <source>
        <strain evidence="4">K_DeepCast_65m_m2_236</strain>
    </source>
</reference>
<dbReference type="SUPFAM" id="SSF55729">
    <property type="entry name" value="Acyl-CoA N-acyltransferases (Nat)"/>
    <property type="match status" value="2"/>
</dbReference>
<dbReference type="InterPro" id="IPR050832">
    <property type="entry name" value="Bact_Acetyltransf"/>
</dbReference>
<dbReference type="AlphaFoldDB" id="A0A937X3T8"/>
<protein>
    <submittedName>
        <fullName evidence="4">GNAT family N-acetyltransferase</fullName>
    </submittedName>
</protein>
<dbReference type="InterPro" id="IPR000182">
    <property type="entry name" value="GNAT_dom"/>
</dbReference>
<keyword evidence="2" id="KW-0012">Acyltransferase</keyword>
<dbReference type="InterPro" id="IPR016181">
    <property type="entry name" value="Acyl_CoA_acyltransferase"/>
</dbReference>
<dbReference type="Pfam" id="PF00583">
    <property type="entry name" value="Acetyltransf_1"/>
    <property type="match status" value="2"/>
</dbReference>
<accession>A0A937X3T8</accession>
<feature type="domain" description="N-acetyltransferase" evidence="3">
    <location>
        <begin position="176"/>
        <end position="321"/>
    </location>
</feature>
<evidence type="ECO:0000313" key="4">
    <source>
        <dbReference type="EMBL" id="MBM3275546.1"/>
    </source>
</evidence>
<dbReference type="CDD" id="cd04301">
    <property type="entry name" value="NAT_SF"/>
    <property type="match status" value="2"/>
</dbReference>
<feature type="domain" description="N-acetyltransferase" evidence="3">
    <location>
        <begin position="1"/>
        <end position="164"/>
    </location>
</feature>
<gene>
    <name evidence="4" type="ORF">FJZ00_10350</name>
</gene>
<name>A0A937X3T8_9BACT</name>
<evidence type="ECO:0000256" key="2">
    <source>
        <dbReference type="ARBA" id="ARBA00023315"/>
    </source>
</evidence>
<dbReference type="GO" id="GO:0016747">
    <property type="term" value="F:acyltransferase activity, transferring groups other than amino-acyl groups"/>
    <property type="evidence" value="ECO:0007669"/>
    <property type="project" value="InterPro"/>
</dbReference>
<proteinExistence type="predicted"/>
<evidence type="ECO:0000259" key="3">
    <source>
        <dbReference type="PROSITE" id="PS51186"/>
    </source>
</evidence>
<dbReference type="Gene3D" id="3.40.630.30">
    <property type="match status" value="2"/>
</dbReference>